<dbReference type="EMBL" id="JADINH010000052">
    <property type="protein sequence ID" value="MBO8415291.1"/>
    <property type="molecule type" value="Genomic_DNA"/>
</dbReference>
<protein>
    <recommendedName>
        <fullName evidence="2">DNA mismatch repair protein MutL</fullName>
    </recommendedName>
</protein>
<dbReference type="GO" id="GO:0030983">
    <property type="term" value="F:mismatched DNA binding"/>
    <property type="evidence" value="ECO:0007669"/>
    <property type="project" value="InterPro"/>
</dbReference>
<name>A0A9D9DBW0_9GAMM</name>
<dbReference type="GO" id="GO:0006298">
    <property type="term" value="P:mismatch repair"/>
    <property type="evidence" value="ECO:0007669"/>
    <property type="project" value="InterPro"/>
</dbReference>
<dbReference type="Pfam" id="PF13589">
    <property type="entry name" value="HATPase_c_3"/>
    <property type="match status" value="1"/>
</dbReference>
<dbReference type="InterPro" id="IPR002099">
    <property type="entry name" value="MutL/Mlh/PMS"/>
</dbReference>
<dbReference type="FunFam" id="3.30.565.10:FF:000003">
    <property type="entry name" value="DNA mismatch repair endonuclease MutL"/>
    <property type="match status" value="1"/>
</dbReference>
<dbReference type="SUPFAM" id="SSF55874">
    <property type="entry name" value="ATPase domain of HSP90 chaperone/DNA topoisomerase II/histidine kinase"/>
    <property type="match status" value="1"/>
</dbReference>
<dbReference type="Proteomes" id="UP000823631">
    <property type="component" value="Unassembled WGS sequence"/>
</dbReference>
<dbReference type="GO" id="GO:0032300">
    <property type="term" value="C:mismatch repair complex"/>
    <property type="evidence" value="ECO:0007669"/>
    <property type="project" value="InterPro"/>
</dbReference>
<reference evidence="5" key="2">
    <citation type="journal article" date="2021" name="PeerJ">
        <title>Extensive microbial diversity within the chicken gut microbiome revealed by metagenomics and culture.</title>
        <authorList>
            <person name="Gilroy R."/>
            <person name="Ravi A."/>
            <person name="Getino M."/>
            <person name="Pursley I."/>
            <person name="Horton D.L."/>
            <person name="Alikhan N.F."/>
            <person name="Baker D."/>
            <person name="Gharbi K."/>
            <person name="Hall N."/>
            <person name="Watson M."/>
            <person name="Adriaenssens E.M."/>
            <person name="Foster-Nyarko E."/>
            <person name="Jarju S."/>
            <person name="Secka A."/>
            <person name="Antonio M."/>
            <person name="Oren A."/>
            <person name="Chaudhuri R.R."/>
            <person name="La Ragione R."/>
            <person name="Hildebrand F."/>
            <person name="Pallen M.J."/>
        </authorList>
    </citation>
    <scope>NUCLEOTIDE SEQUENCE</scope>
    <source>
        <strain evidence="5">17213</strain>
    </source>
</reference>
<comment type="caution">
    <text evidence="5">The sequence shown here is derived from an EMBL/GenBank/DDBJ whole genome shotgun (WGS) entry which is preliminary data.</text>
</comment>
<dbReference type="GO" id="GO:0140664">
    <property type="term" value="F:ATP-dependent DNA damage sensor activity"/>
    <property type="evidence" value="ECO:0007669"/>
    <property type="project" value="InterPro"/>
</dbReference>
<keyword evidence="5" id="KW-0067">ATP-binding</keyword>
<organism evidence="5 6">
    <name type="scientific">Candidatus Avisuccinivibrio stercorigallinarum</name>
    <dbReference type="NCBI Taxonomy" id="2840704"/>
    <lineage>
        <taxon>Bacteria</taxon>
        <taxon>Pseudomonadati</taxon>
        <taxon>Pseudomonadota</taxon>
        <taxon>Gammaproteobacteria</taxon>
        <taxon>Aeromonadales</taxon>
        <taxon>Succinivibrionaceae</taxon>
        <taxon>Succinivibrionaceae incertae sedis</taxon>
        <taxon>Candidatus Avisuccinivibrio</taxon>
    </lineage>
</organism>
<feature type="non-terminal residue" evidence="5">
    <location>
        <position position="197"/>
    </location>
</feature>
<evidence type="ECO:0000256" key="3">
    <source>
        <dbReference type="ARBA" id="ARBA00022763"/>
    </source>
</evidence>
<dbReference type="Gene3D" id="3.30.565.10">
    <property type="entry name" value="Histidine kinase-like ATPase, C-terminal domain"/>
    <property type="match status" value="1"/>
</dbReference>
<accession>A0A9D9DBW0</accession>
<gene>
    <name evidence="5" type="ORF">IAB19_02795</name>
</gene>
<dbReference type="PANTHER" id="PTHR10073">
    <property type="entry name" value="DNA MISMATCH REPAIR PROTEIN MLH, PMS, MUTL"/>
    <property type="match status" value="1"/>
</dbReference>
<keyword evidence="5" id="KW-0547">Nucleotide-binding</keyword>
<proteinExistence type="inferred from homology"/>
<evidence type="ECO:0000256" key="2">
    <source>
        <dbReference type="ARBA" id="ARBA00021975"/>
    </source>
</evidence>
<dbReference type="InterPro" id="IPR038973">
    <property type="entry name" value="MutL/Mlh/Pms-like"/>
</dbReference>
<keyword evidence="4" id="KW-0234">DNA repair</keyword>
<dbReference type="GO" id="GO:0005524">
    <property type="term" value="F:ATP binding"/>
    <property type="evidence" value="ECO:0007669"/>
    <property type="project" value="UniProtKB-KW"/>
</dbReference>
<reference evidence="5" key="1">
    <citation type="submission" date="2020-10" db="EMBL/GenBank/DDBJ databases">
        <authorList>
            <person name="Gilroy R."/>
        </authorList>
    </citation>
    <scope>NUCLEOTIDE SEQUENCE</scope>
    <source>
        <strain evidence="5">17213</strain>
    </source>
</reference>
<evidence type="ECO:0000256" key="4">
    <source>
        <dbReference type="ARBA" id="ARBA00023204"/>
    </source>
</evidence>
<keyword evidence="3" id="KW-0227">DNA damage</keyword>
<evidence type="ECO:0000313" key="6">
    <source>
        <dbReference type="Proteomes" id="UP000823631"/>
    </source>
</evidence>
<sequence>MPIHRLSVQLANQIAAGEVVERPASVVKELVENAIDAGAGHITLELSGAGRQAIVVRDNGSGIPRDELTLALEPHATSKIYTLEDLEAVKTMGFRGEALASIAAVSKLTLTSKPKDQDKAYKVHTEGPEMTPIVEPAAHPDGTSVEVRELFFNTPARRRFLRSDKTELSRIKDIMLRIAMAHSTLSFEVVHEGRRLL</sequence>
<evidence type="ECO:0000256" key="1">
    <source>
        <dbReference type="ARBA" id="ARBA00006082"/>
    </source>
</evidence>
<evidence type="ECO:0000313" key="5">
    <source>
        <dbReference type="EMBL" id="MBO8415291.1"/>
    </source>
</evidence>
<dbReference type="NCBIfam" id="TIGR00585">
    <property type="entry name" value="mutl"/>
    <property type="match status" value="1"/>
</dbReference>
<dbReference type="GO" id="GO:0016887">
    <property type="term" value="F:ATP hydrolysis activity"/>
    <property type="evidence" value="ECO:0007669"/>
    <property type="project" value="InterPro"/>
</dbReference>
<dbReference type="InterPro" id="IPR014762">
    <property type="entry name" value="DNA_mismatch_repair_CS"/>
</dbReference>
<dbReference type="PROSITE" id="PS00058">
    <property type="entry name" value="DNA_MISMATCH_REPAIR_1"/>
    <property type="match status" value="1"/>
</dbReference>
<dbReference type="PANTHER" id="PTHR10073:SF12">
    <property type="entry name" value="DNA MISMATCH REPAIR PROTEIN MLH1"/>
    <property type="match status" value="1"/>
</dbReference>
<dbReference type="CDD" id="cd16926">
    <property type="entry name" value="HATPase_MutL-MLH-PMS-like"/>
    <property type="match status" value="1"/>
</dbReference>
<comment type="similarity">
    <text evidence="1">Belongs to the DNA mismatch repair MutL/HexB family.</text>
</comment>
<dbReference type="InterPro" id="IPR036890">
    <property type="entry name" value="HATPase_C_sf"/>
</dbReference>
<dbReference type="AlphaFoldDB" id="A0A9D9DBW0"/>